<gene>
    <name evidence="2" type="ORF">EV148_103263</name>
</gene>
<evidence type="ECO:0000313" key="2">
    <source>
        <dbReference type="EMBL" id="TCO41343.1"/>
    </source>
</evidence>
<evidence type="ECO:0000256" key="1">
    <source>
        <dbReference type="SAM" id="Phobius"/>
    </source>
</evidence>
<dbReference type="EMBL" id="SLWQ01000003">
    <property type="protein sequence ID" value="TCO41343.1"/>
    <property type="molecule type" value="Genomic_DNA"/>
</dbReference>
<feature type="transmembrane region" description="Helical" evidence="1">
    <location>
        <begin position="130"/>
        <end position="151"/>
    </location>
</feature>
<dbReference type="AlphaFoldDB" id="A0A4R2IA62"/>
<keyword evidence="1" id="KW-0812">Transmembrane</keyword>
<protein>
    <submittedName>
        <fullName evidence="2">Uncharacterized protein</fullName>
    </submittedName>
</protein>
<comment type="caution">
    <text evidence="2">The sequence shown here is derived from an EMBL/GenBank/DDBJ whole genome shotgun (WGS) entry which is preliminary data.</text>
</comment>
<proteinExistence type="predicted"/>
<dbReference type="RefSeq" id="WP_131996296.1">
    <property type="nucleotide sequence ID" value="NZ_JACGXM010000004.1"/>
</dbReference>
<keyword evidence="3" id="KW-1185">Reference proteome</keyword>
<dbReference type="OrthoDB" id="5948702at2"/>
<keyword evidence="1" id="KW-0472">Membrane</keyword>
<reference evidence="2 3" key="1">
    <citation type="journal article" date="2015" name="Stand. Genomic Sci.">
        <title>Genomic Encyclopedia of Bacterial and Archaeal Type Strains, Phase III: the genomes of soil and plant-associated and newly described type strains.</title>
        <authorList>
            <person name="Whitman W.B."/>
            <person name="Woyke T."/>
            <person name="Klenk H.P."/>
            <person name="Zhou Y."/>
            <person name="Lilburn T.G."/>
            <person name="Beck B.J."/>
            <person name="De Vos P."/>
            <person name="Vandamme P."/>
            <person name="Eisen J.A."/>
            <person name="Garrity G."/>
            <person name="Hugenholtz P."/>
            <person name="Kyrpides N.C."/>
        </authorList>
    </citation>
    <scope>NUCLEOTIDE SEQUENCE [LARGE SCALE GENOMIC DNA]</scope>
    <source>
        <strain evidence="2 3">A3</strain>
    </source>
</reference>
<feature type="transmembrane region" description="Helical" evidence="1">
    <location>
        <begin position="105"/>
        <end position="123"/>
    </location>
</feature>
<dbReference type="Proteomes" id="UP000294862">
    <property type="component" value="Unassembled WGS sequence"/>
</dbReference>
<accession>A0A4R2IA62</accession>
<keyword evidence="1" id="KW-1133">Transmembrane helix</keyword>
<organism evidence="2 3">
    <name type="scientific">Dokdonella fugitiva</name>
    <dbReference type="NCBI Taxonomy" id="328517"/>
    <lineage>
        <taxon>Bacteria</taxon>
        <taxon>Pseudomonadati</taxon>
        <taxon>Pseudomonadota</taxon>
        <taxon>Gammaproteobacteria</taxon>
        <taxon>Lysobacterales</taxon>
        <taxon>Rhodanobacteraceae</taxon>
        <taxon>Dokdonella</taxon>
    </lineage>
</organism>
<name>A0A4R2IA62_9GAMM</name>
<sequence length="189" mass="20452">MVRVVLAAIVGGLLMFVWGAVSHVVLPFERDALRPLPNEAAVMANLGSSLDQPGMYYFPWLDYANATPQQHEAWKQRIAGGPSGLLIYRPNGGEAMSPRQLVTEFVSNVLAALLGALLLVQLGGGVARRVLSMAAIGVIAWLSISVSQWTWYGFPTSFLLGDLADQFGGWLLAGIGMSLLIKPRRVRSF</sequence>
<feature type="transmembrane region" description="Helical" evidence="1">
    <location>
        <begin position="163"/>
        <end position="181"/>
    </location>
</feature>
<evidence type="ECO:0000313" key="3">
    <source>
        <dbReference type="Proteomes" id="UP000294862"/>
    </source>
</evidence>